<proteinExistence type="predicted"/>
<keyword evidence="2" id="KW-0808">Transferase</keyword>
<keyword evidence="8" id="KW-0175">Coiled coil</keyword>
<dbReference type="GO" id="GO:0016051">
    <property type="term" value="P:carbohydrate biosynthetic process"/>
    <property type="evidence" value="ECO:0007669"/>
    <property type="project" value="InterPro"/>
</dbReference>
<dbReference type="RefSeq" id="WP_142089972.1">
    <property type="nucleotide sequence ID" value="NZ_SZUV01000005.1"/>
</dbReference>
<dbReference type="PANTHER" id="PTHR12137">
    <property type="entry name" value="CARBOHYDRATE SULFOTRANSFERASE"/>
    <property type="match status" value="1"/>
</dbReference>
<dbReference type="GO" id="GO:0016020">
    <property type="term" value="C:membrane"/>
    <property type="evidence" value="ECO:0007669"/>
    <property type="project" value="InterPro"/>
</dbReference>
<dbReference type="PANTHER" id="PTHR12137:SF54">
    <property type="entry name" value="CARBOHYDRATE SULFOTRANSFERASE"/>
    <property type="match status" value="1"/>
</dbReference>
<dbReference type="AlphaFoldDB" id="A0A543PZC5"/>
<evidence type="ECO:0008006" key="11">
    <source>
        <dbReference type="Google" id="ProtNLM"/>
    </source>
</evidence>
<evidence type="ECO:0000256" key="1">
    <source>
        <dbReference type="ARBA" id="ARBA00004323"/>
    </source>
</evidence>
<evidence type="ECO:0000313" key="10">
    <source>
        <dbReference type="Proteomes" id="UP000315403"/>
    </source>
</evidence>
<dbReference type="Pfam" id="PF03567">
    <property type="entry name" value="Sulfotransfer_2"/>
    <property type="match status" value="1"/>
</dbReference>
<dbReference type="InterPro" id="IPR005331">
    <property type="entry name" value="Sulfotransferase"/>
</dbReference>
<dbReference type="InterPro" id="IPR018011">
    <property type="entry name" value="Carb_sulfotrans_8-10"/>
</dbReference>
<evidence type="ECO:0000256" key="4">
    <source>
        <dbReference type="ARBA" id="ARBA00022989"/>
    </source>
</evidence>
<dbReference type="EMBL" id="SZUV01000005">
    <property type="protein sequence ID" value="TQN49401.1"/>
    <property type="molecule type" value="Genomic_DNA"/>
</dbReference>
<comment type="caution">
    <text evidence="9">The sequence shown here is derived from an EMBL/GenBank/DDBJ whole genome shotgun (WGS) entry which is preliminary data.</text>
</comment>
<evidence type="ECO:0000256" key="2">
    <source>
        <dbReference type="ARBA" id="ARBA00022679"/>
    </source>
</evidence>
<keyword evidence="6" id="KW-0472">Membrane</keyword>
<protein>
    <recommendedName>
        <fullName evidence="11">Sulfotransferase family protein</fullName>
    </recommendedName>
</protein>
<comment type="subcellular location">
    <subcellularLocation>
        <location evidence="1">Golgi apparatus membrane</location>
        <topology evidence="1">Single-pass type II membrane protein</topology>
    </subcellularLocation>
</comment>
<name>A0A543PZC5_ACITH</name>
<keyword evidence="4" id="KW-1133">Transmembrane helix</keyword>
<evidence type="ECO:0000256" key="6">
    <source>
        <dbReference type="ARBA" id="ARBA00023136"/>
    </source>
</evidence>
<keyword evidence="5" id="KW-0333">Golgi apparatus</keyword>
<evidence type="ECO:0000256" key="3">
    <source>
        <dbReference type="ARBA" id="ARBA00022692"/>
    </source>
</evidence>
<dbReference type="Proteomes" id="UP000315403">
    <property type="component" value="Unassembled WGS sequence"/>
</dbReference>
<keyword evidence="7" id="KW-0325">Glycoprotein</keyword>
<organism evidence="9 10">
    <name type="scientific">Acidithiobacillus thiooxidans ATCC 19377</name>
    <dbReference type="NCBI Taxonomy" id="637390"/>
    <lineage>
        <taxon>Bacteria</taxon>
        <taxon>Pseudomonadati</taxon>
        <taxon>Pseudomonadota</taxon>
        <taxon>Acidithiobacillia</taxon>
        <taxon>Acidithiobacillales</taxon>
        <taxon>Acidithiobacillaceae</taxon>
        <taxon>Acidithiobacillus</taxon>
    </lineage>
</organism>
<feature type="coiled-coil region" evidence="8">
    <location>
        <begin position="310"/>
        <end position="337"/>
    </location>
</feature>
<keyword evidence="3" id="KW-0812">Transmembrane</keyword>
<evidence type="ECO:0000256" key="8">
    <source>
        <dbReference type="SAM" id="Coils"/>
    </source>
</evidence>
<dbReference type="GO" id="GO:0008146">
    <property type="term" value="F:sulfotransferase activity"/>
    <property type="evidence" value="ECO:0007669"/>
    <property type="project" value="InterPro"/>
</dbReference>
<evidence type="ECO:0000256" key="7">
    <source>
        <dbReference type="ARBA" id="ARBA00023180"/>
    </source>
</evidence>
<evidence type="ECO:0000256" key="5">
    <source>
        <dbReference type="ARBA" id="ARBA00023034"/>
    </source>
</evidence>
<evidence type="ECO:0000313" key="9">
    <source>
        <dbReference type="EMBL" id="TQN49401.1"/>
    </source>
</evidence>
<reference evidence="9 10" key="1">
    <citation type="submission" date="2019-03" db="EMBL/GenBank/DDBJ databases">
        <title>New insights into Acidothiobacillus thiooxidans sulfur metabolism through coupled gene expression, solution geochemistry, microscopy and spectroscopy analyses.</title>
        <authorList>
            <person name="Camacho D."/>
            <person name="Frazao R."/>
            <person name="Fouillen A."/>
            <person name="Nanci A."/>
            <person name="Lang B.F."/>
            <person name="Apte S.C."/>
            <person name="Baron C."/>
            <person name="Warren L.A."/>
        </authorList>
    </citation>
    <scope>NUCLEOTIDE SEQUENCE [LARGE SCALE GENOMIC DNA]</scope>
    <source>
        <strain evidence="9 10">ATCC 19377</strain>
    </source>
</reference>
<sequence length="360" mass="42179">MNLKPNHFRWDLARNTFYLPDFKLLYLATPKAACTAWKWWVTELAGISREQIVESSVNSRESVEDLLIHDGIGRCKPEVQSFDLEQMQKHYADPDLFRFALVRNPYTRVFSAWASKVLLSEPGQRHHGEWLTIPRTIQELAQGFEDFLGEVEAGEYPDAWINSHWVPQSVWLDLPGVPFTRIYAIERMEQALSEIGERVRLQGSRPPDLRRYNETILPWQPRFLTQQARQRIIRLYQNDFSRFSYDPEQIPGRNDLSDEAVQGLLTAIPHLQERQRRIESLYQATTKLDAEKVQWMGLAETRRLQREQERVQQQQSIAAYKQLAENAERKVALMEASRSWRLTRSLRNLTAVLRSMRGDG</sequence>
<accession>A0A543PZC5</accession>
<gene>
    <name evidence="9" type="ORF">DLNHIDIE_03253</name>
</gene>